<gene>
    <name evidence="1" type="ORF">SAMN04489758_12049</name>
</gene>
<proteinExistence type="predicted"/>
<evidence type="ECO:0000313" key="2">
    <source>
        <dbReference type="Proteomes" id="UP000198558"/>
    </source>
</evidence>
<dbReference type="EMBL" id="FOIN01000020">
    <property type="protein sequence ID" value="SET59397.1"/>
    <property type="molecule type" value="Genomic_DNA"/>
</dbReference>
<organism evidence="1 2">
    <name type="scientific">Thomasclavelia cocleata</name>
    <dbReference type="NCBI Taxonomy" id="69824"/>
    <lineage>
        <taxon>Bacteria</taxon>
        <taxon>Bacillati</taxon>
        <taxon>Bacillota</taxon>
        <taxon>Erysipelotrichia</taxon>
        <taxon>Erysipelotrichales</taxon>
        <taxon>Coprobacillaceae</taxon>
        <taxon>Thomasclavelia</taxon>
    </lineage>
</organism>
<dbReference type="Proteomes" id="UP000198558">
    <property type="component" value="Unassembled WGS sequence"/>
</dbReference>
<dbReference type="OrthoDB" id="2589718at2"/>
<name>A0A1I0FP92_9FIRM</name>
<dbReference type="GeneID" id="78288685"/>
<accession>A0A1I0FP92</accession>
<sequence>MNRRKNILIIFLLILQVVSVCIFYNIDKIKLMQEGLRYQLFNMNYSISFQTIDSDVNFDIDINKLDSNIHKIIYENDGCTIMIDSIIKENDKYIIYFSSHGTYNQQFGKLITGVEHKILPNKKIEDKIYTSCFIDDIECQNYSFSGLNFKDGDEFSFIIDAKILESVKKVTLKNLLLIKMKKIQG</sequence>
<reference evidence="2" key="1">
    <citation type="submission" date="2016-10" db="EMBL/GenBank/DDBJ databases">
        <authorList>
            <person name="Varghese N."/>
            <person name="Submissions S."/>
        </authorList>
    </citation>
    <scope>NUCLEOTIDE SEQUENCE [LARGE SCALE GENOMIC DNA]</scope>
    <source>
        <strain evidence="2">DSM 1551</strain>
    </source>
</reference>
<dbReference type="AlphaFoldDB" id="A0A1I0FP92"/>
<keyword evidence="2" id="KW-1185">Reference proteome</keyword>
<protein>
    <submittedName>
        <fullName evidence="1">Uncharacterized protein</fullName>
    </submittedName>
</protein>
<dbReference type="RefSeq" id="WP_092354417.1">
    <property type="nucleotide sequence ID" value="NZ_FOIN01000020.1"/>
</dbReference>
<evidence type="ECO:0000313" key="1">
    <source>
        <dbReference type="EMBL" id="SET59397.1"/>
    </source>
</evidence>